<dbReference type="PANTHER" id="PTHR43566:SF2">
    <property type="entry name" value="DUF4143 DOMAIN-CONTAINING PROTEIN"/>
    <property type="match status" value="1"/>
</dbReference>
<evidence type="ECO:0000313" key="3">
    <source>
        <dbReference type="Proteomes" id="UP001172630"/>
    </source>
</evidence>
<evidence type="ECO:0000313" key="2">
    <source>
        <dbReference type="EMBL" id="MDL2408989.1"/>
    </source>
</evidence>
<dbReference type="Pfam" id="PF13173">
    <property type="entry name" value="AAA_14"/>
    <property type="match status" value="1"/>
</dbReference>
<feature type="domain" description="AAA" evidence="1">
    <location>
        <begin position="7"/>
        <end position="80"/>
    </location>
</feature>
<dbReference type="Proteomes" id="UP001172630">
    <property type="component" value="Unassembled WGS sequence"/>
</dbReference>
<proteinExistence type="predicted"/>
<reference evidence="2" key="1">
    <citation type="submission" date="2023-06" db="EMBL/GenBank/DDBJ databases">
        <title>Phylogenetic Diversity of Rhizobium strains.</title>
        <authorList>
            <person name="Moura F.T."/>
            <person name="Helene L.C.F."/>
            <person name="Hungria M."/>
        </authorList>
    </citation>
    <scope>NUCLEOTIDE SEQUENCE</scope>
    <source>
        <strain evidence="2">CCGE524</strain>
    </source>
</reference>
<dbReference type="EMBL" id="JARFYN010000042">
    <property type="protein sequence ID" value="MDL2408989.1"/>
    <property type="molecule type" value="Genomic_DNA"/>
</dbReference>
<dbReference type="PANTHER" id="PTHR43566">
    <property type="entry name" value="CONSERVED PROTEIN"/>
    <property type="match status" value="1"/>
</dbReference>
<dbReference type="RefSeq" id="WP_285882432.1">
    <property type="nucleotide sequence ID" value="NZ_JARFYN010000042.1"/>
</dbReference>
<comment type="caution">
    <text evidence="2">The sequence shown here is derived from an EMBL/GenBank/DDBJ whole genome shotgun (WGS) entry which is preliminary data.</text>
</comment>
<sequence length="86" mass="9547">MAALVDTPVVLVNGPRQCGKTTMVRRLMTVDRPYFTLDDDTTLASIRADPAGFVRDLDVSTIDEVQRAPDLLRAIKRSSNPEFNIV</sequence>
<evidence type="ECO:0000259" key="1">
    <source>
        <dbReference type="Pfam" id="PF13173"/>
    </source>
</evidence>
<dbReference type="InterPro" id="IPR041682">
    <property type="entry name" value="AAA_14"/>
</dbReference>
<accession>A0ABT7KK26</accession>
<name>A0ABT7KK26_9HYPH</name>
<protein>
    <submittedName>
        <fullName evidence="2">AAA family ATPase</fullName>
    </submittedName>
</protein>
<organism evidence="2 3">
    <name type="scientific">Rhizobium calliandrae</name>
    <dbReference type="NCBI Taxonomy" id="1312182"/>
    <lineage>
        <taxon>Bacteria</taxon>
        <taxon>Pseudomonadati</taxon>
        <taxon>Pseudomonadota</taxon>
        <taxon>Alphaproteobacteria</taxon>
        <taxon>Hyphomicrobiales</taxon>
        <taxon>Rhizobiaceae</taxon>
        <taxon>Rhizobium/Agrobacterium group</taxon>
        <taxon>Rhizobium</taxon>
    </lineage>
</organism>
<keyword evidence="3" id="KW-1185">Reference proteome</keyword>
<gene>
    <name evidence="2" type="ORF">PY650_25805</name>
</gene>